<dbReference type="InterPro" id="IPR018062">
    <property type="entry name" value="HTH_AraC-typ_CS"/>
</dbReference>
<dbReference type="STRING" id="1195236.CTER_1785"/>
<dbReference type="CDD" id="cd02208">
    <property type="entry name" value="cupin_RmlC-like"/>
    <property type="match status" value="1"/>
</dbReference>
<keyword evidence="2" id="KW-0238">DNA-binding</keyword>
<dbReference type="PATRIC" id="fig|1195236.3.peg.2107"/>
<dbReference type="SUPFAM" id="SSF46689">
    <property type="entry name" value="Homeodomain-like"/>
    <property type="match status" value="2"/>
</dbReference>
<dbReference type="InterPro" id="IPR018060">
    <property type="entry name" value="HTH_AraC"/>
</dbReference>
<dbReference type="SUPFAM" id="SSF51215">
    <property type="entry name" value="Regulatory protein AraC"/>
    <property type="match status" value="1"/>
</dbReference>
<feature type="domain" description="HTH araC/xylS-type" evidence="4">
    <location>
        <begin position="190"/>
        <end position="288"/>
    </location>
</feature>
<gene>
    <name evidence="5" type="ORF">CTER_1785</name>
</gene>
<evidence type="ECO:0000313" key="5">
    <source>
        <dbReference type="EMBL" id="EMS72234.1"/>
    </source>
</evidence>
<dbReference type="Pfam" id="PF02311">
    <property type="entry name" value="AraC_binding"/>
    <property type="match status" value="1"/>
</dbReference>
<dbReference type="Pfam" id="PF12833">
    <property type="entry name" value="HTH_18"/>
    <property type="match status" value="1"/>
</dbReference>
<dbReference type="PROSITE" id="PS00041">
    <property type="entry name" value="HTH_ARAC_FAMILY_1"/>
    <property type="match status" value="1"/>
</dbReference>
<dbReference type="Proteomes" id="UP000014155">
    <property type="component" value="Unassembled WGS sequence"/>
</dbReference>
<keyword evidence="6" id="KW-1185">Reference proteome</keyword>
<dbReference type="InterPro" id="IPR009057">
    <property type="entry name" value="Homeodomain-like_sf"/>
</dbReference>
<comment type="caution">
    <text evidence="5">The sequence shown here is derived from an EMBL/GenBank/DDBJ whole genome shotgun (WGS) entry which is preliminary data.</text>
</comment>
<proteinExistence type="predicted"/>
<dbReference type="PRINTS" id="PR00032">
    <property type="entry name" value="HTHARAC"/>
</dbReference>
<reference evidence="5 6" key="1">
    <citation type="journal article" date="2013" name="Genome Announc.">
        <title>Draft Genome Sequence of the Cellulolytic, Mesophilic, Anaerobic Bacterium Clostridium termitidis Strain CT1112 (DSM 5398).</title>
        <authorList>
            <person name="Lal S."/>
            <person name="Ramachandran U."/>
            <person name="Zhang X."/>
            <person name="Munir R."/>
            <person name="Sparling R."/>
            <person name="Levin D.B."/>
        </authorList>
    </citation>
    <scope>NUCLEOTIDE SEQUENCE [LARGE SCALE GENOMIC DNA]</scope>
    <source>
        <strain evidence="5 6">CT1112</strain>
    </source>
</reference>
<dbReference type="SMART" id="SM00342">
    <property type="entry name" value="HTH_ARAC"/>
    <property type="match status" value="1"/>
</dbReference>
<dbReference type="GO" id="GO:0043565">
    <property type="term" value="F:sequence-specific DNA binding"/>
    <property type="evidence" value="ECO:0007669"/>
    <property type="project" value="InterPro"/>
</dbReference>
<dbReference type="AlphaFoldDB" id="S0FST1"/>
<dbReference type="Gene3D" id="1.10.10.60">
    <property type="entry name" value="Homeodomain-like"/>
    <property type="match status" value="2"/>
</dbReference>
<sequence length="297" mass="34866">MYYLKTDITKPLNFLSAGVFTSDTVWQHMERVIDSFEIIIGIRGNIYIQQDDDRFVLGEGDFLLLLPGHTHSGYAASAKGTSFFWLHFQCNDNHIILDEKEAVEDIKLTNNNPYFTGFEDKILLPGFFHPFNLERLSILFHQLLHVSESNYYTRHSMNYFLTSLAIELTEQTLSQASGKKGNMDGKEKLSTIIEWLNIHYTGHISLTSAAYEFNYTKEYLARYFKKHMGMSMQEYINKIRIAKARELLIQSDKNVKEISSELGFSDDKYFLRLFKQHEKITPREYRRAYYKLHMNNI</sequence>
<dbReference type="EMBL" id="AORV01000028">
    <property type="protein sequence ID" value="EMS72234.1"/>
    <property type="molecule type" value="Genomic_DNA"/>
</dbReference>
<dbReference type="PANTHER" id="PTHR43280:SF28">
    <property type="entry name" value="HTH-TYPE TRANSCRIPTIONAL ACTIVATOR RHAS"/>
    <property type="match status" value="1"/>
</dbReference>
<evidence type="ECO:0000259" key="4">
    <source>
        <dbReference type="PROSITE" id="PS01124"/>
    </source>
</evidence>
<evidence type="ECO:0000256" key="3">
    <source>
        <dbReference type="ARBA" id="ARBA00023163"/>
    </source>
</evidence>
<dbReference type="PANTHER" id="PTHR43280">
    <property type="entry name" value="ARAC-FAMILY TRANSCRIPTIONAL REGULATOR"/>
    <property type="match status" value="1"/>
</dbReference>
<name>S0FST1_RUMCE</name>
<accession>S0FST1</accession>
<evidence type="ECO:0000256" key="1">
    <source>
        <dbReference type="ARBA" id="ARBA00023015"/>
    </source>
</evidence>
<evidence type="ECO:0000313" key="6">
    <source>
        <dbReference type="Proteomes" id="UP000014155"/>
    </source>
</evidence>
<organism evidence="5 6">
    <name type="scientific">Ruminiclostridium cellobioparum subsp. termitidis CT1112</name>
    <dbReference type="NCBI Taxonomy" id="1195236"/>
    <lineage>
        <taxon>Bacteria</taxon>
        <taxon>Bacillati</taxon>
        <taxon>Bacillota</taxon>
        <taxon>Clostridia</taxon>
        <taxon>Eubacteriales</taxon>
        <taxon>Oscillospiraceae</taxon>
        <taxon>Ruminiclostridium</taxon>
    </lineage>
</organism>
<dbReference type="InterPro" id="IPR020449">
    <property type="entry name" value="Tscrpt_reg_AraC-type_HTH"/>
</dbReference>
<dbReference type="InterPro" id="IPR003313">
    <property type="entry name" value="AraC-bd"/>
</dbReference>
<evidence type="ECO:0000256" key="2">
    <source>
        <dbReference type="ARBA" id="ARBA00023125"/>
    </source>
</evidence>
<dbReference type="PROSITE" id="PS01124">
    <property type="entry name" value="HTH_ARAC_FAMILY_2"/>
    <property type="match status" value="1"/>
</dbReference>
<protein>
    <submittedName>
        <fullName evidence="5">AraC family transcriptional regulator</fullName>
    </submittedName>
</protein>
<dbReference type="RefSeq" id="WP_004625224.1">
    <property type="nucleotide sequence ID" value="NZ_AORV01000028.1"/>
</dbReference>
<dbReference type="InterPro" id="IPR037923">
    <property type="entry name" value="HTH-like"/>
</dbReference>
<dbReference type="eggNOG" id="COG2207">
    <property type="taxonomic scope" value="Bacteria"/>
</dbReference>
<keyword evidence="1" id="KW-0805">Transcription regulation</keyword>
<keyword evidence="3" id="KW-0804">Transcription</keyword>
<dbReference type="GO" id="GO:0003700">
    <property type="term" value="F:DNA-binding transcription factor activity"/>
    <property type="evidence" value="ECO:0007669"/>
    <property type="project" value="InterPro"/>
</dbReference>